<dbReference type="AlphaFoldDB" id="A0A0G4KCU3"/>
<proteinExistence type="predicted"/>
<evidence type="ECO:0000313" key="2">
    <source>
        <dbReference type="Proteomes" id="UP000044602"/>
    </source>
</evidence>
<evidence type="ECO:0000313" key="1">
    <source>
        <dbReference type="EMBL" id="CRJ81445.1"/>
    </source>
</evidence>
<protein>
    <submittedName>
        <fullName evidence="1">Uncharacterized protein</fullName>
    </submittedName>
</protein>
<sequence>MWRVPPMREVPDVLDHESHIWSRACSSAISDESRHSPPCAPPYALAMGAGAHPSLLAPYVLIHESNVASCTSVEAGRASCPDPTVSPSIAKRLSLECTTCARRQGNQGLPARTCSLASDAFNPDLPSRVGEQAATALEANLAKLESRLDELLAGFETDELRNASSGGKGPAEK</sequence>
<accession>A0A0G4KCU3</accession>
<keyword evidence="2" id="KW-1185">Reference proteome</keyword>
<reference evidence="1 2" key="1">
    <citation type="submission" date="2015-05" db="EMBL/GenBank/DDBJ databases">
        <authorList>
            <person name="Wang D.B."/>
            <person name="Wang M."/>
        </authorList>
    </citation>
    <scope>NUCLEOTIDE SEQUENCE [LARGE SCALE GENOMIC DNA]</scope>
    <source>
        <strain evidence="1">VL1</strain>
    </source>
</reference>
<gene>
    <name evidence="1" type="ORF">BN1708_001899</name>
</gene>
<name>A0A0G4KCU3_VERLO</name>
<dbReference type="Proteomes" id="UP000044602">
    <property type="component" value="Unassembled WGS sequence"/>
</dbReference>
<organism evidence="1 2">
    <name type="scientific">Verticillium longisporum</name>
    <name type="common">Verticillium dahliae var. longisporum</name>
    <dbReference type="NCBI Taxonomy" id="100787"/>
    <lineage>
        <taxon>Eukaryota</taxon>
        <taxon>Fungi</taxon>
        <taxon>Dikarya</taxon>
        <taxon>Ascomycota</taxon>
        <taxon>Pezizomycotina</taxon>
        <taxon>Sordariomycetes</taxon>
        <taxon>Hypocreomycetidae</taxon>
        <taxon>Glomerellales</taxon>
        <taxon>Plectosphaerellaceae</taxon>
        <taxon>Verticillium</taxon>
    </lineage>
</organism>
<dbReference type="EMBL" id="CVQH01000002">
    <property type="protein sequence ID" value="CRJ81445.1"/>
    <property type="molecule type" value="Genomic_DNA"/>
</dbReference>